<sequence>MGNKKGSQLAQLRAGLRDAGVVGSRPKKARRDDDSRVGQYRAQQRRRRLDALMSTLNSFDEKVTHQKHEVLGKKVKGKKGNPAAANSGAVEVRRRELLPQLQSRHHSSTFVDRRFGENNPSLSMEEKMLQRFTHERQKRAAKTALFDLNDDEVDITHYGRSLSGLDELPDVEIDDDEDEPNAIDASTTHETHFAGFDDEPEAPRSKREIMKEVMVKSKLAKYERKKAKDEDDELRMELDEGFSDIRALLYERPNKPEEQAKPAQPADDTYETFVRELAFERRAKPQDRLKSAEELIEQHAQRLRAAEEARQRRMRGEPEPEIDAGEPLIEGETMRDVMGLGGGLIARAERQKAAPMQEDDDEDEEEEEDEEDEEEEDEDDEDDEENEDDEDDEDEDEDDDDDDDDESAIPSAGPQIELDDGNAAADDDAVDEDDAELAAFERLQTAGKQHTPRRTKDIPALPFTFPMPKSHDELLDLLEEHHVTSAQLNTVITRIRTLFAPHLAAENPGKLQVFMCVLIEHLVYRAAQGVEDAQGAHAQSDLLLHIYELARIYPVRAAEHMVAKLSLMQRNLTRGLSRGALAPQSKTWPGLPELSLLRATGIIWPTSDRWHPVATPLSLLVAQYLAHSRIRSLKDIASSLYLVSLVASHQKEAKRLVPEALNALFNATAVLLPPHQSARGLTAKAIADDAGIPSPDVGAAHTRDLHITEDAQLSPKARLVALLDGEDGAQAKADLVGAALQLFRSFGTLYAGSPAYVELFSPAVYLLEVGAVSLRTTAPSLVQPVRACAEWLRARVESAMETRHALRLQAHRALSIASYAPKFDQQTYDPHRAVDPDAERAQAAKLRAQLKRERKGAIRELRKDAQFIAAERAAEREAEDKSYKRKIDRIMGTLQSERSEEKAMDKAKARMRRQAGRS</sequence>
<feature type="compositionally biased region" description="Polar residues" evidence="7">
    <location>
        <begin position="1"/>
        <end position="10"/>
    </location>
</feature>
<dbReference type="Pfam" id="PF04147">
    <property type="entry name" value="Nop14"/>
    <property type="match status" value="1"/>
</dbReference>
<accession>A0AAF0EQD8</accession>
<evidence type="ECO:0000256" key="6">
    <source>
        <dbReference type="ARBA" id="ARBA00024695"/>
    </source>
</evidence>
<feature type="compositionally biased region" description="Basic residues" evidence="7">
    <location>
        <begin position="909"/>
        <end position="918"/>
    </location>
</feature>
<keyword evidence="3" id="KW-0690">Ribosome biogenesis</keyword>
<dbReference type="AlphaFoldDB" id="A0AAF0EQD8"/>
<dbReference type="Proteomes" id="UP001219933">
    <property type="component" value="Chromosome 2"/>
</dbReference>
<feature type="region of interest" description="Disordered" evidence="7">
    <location>
        <begin position="890"/>
        <end position="918"/>
    </location>
</feature>
<evidence type="ECO:0000256" key="5">
    <source>
        <dbReference type="ARBA" id="ARBA00023242"/>
    </source>
</evidence>
<feature type="region of interest" description="Disordered" evidence="7">
    <location>
        <begin position="1"/>
        <end position="45"/>
    </location>
</feature>
<proteinExistence type="inferred from homology"/>
<evidence type="ECO:0000256" key="1">
    <source>
        <dbReference type="ARBA" id="ARBA00004604"/>
    </source>
</evidence>
<dbReference type="GO" id="GO:0030692">
    <property type="term" value="C:Noc4p-Nop14p complex"/>
    <property type="evidence" value="ECO:0007669"/>
    <property type="project" value="TreeGrafter"/>
</dbReference>
<feature type="compositionally biased region" description="Acidic residues" evidence="7">
    <location>
        <begin position="357"/>
        <end position="407"/>
    </location>
</feature>
<evidence type="ECO:0000256" key="7">
    <source>
        <dbReference type="SAM" id="MobiDB-lite"/>
    </source>
</evidence>
<protein>
    <submittedName>
        <fullName evidence="8">Nucleolar complex protein 14</fullName>
    </submittedName>
</protein>
<dbReference type="GO" id="GO:0032040">
    <property type="term" value="C:small-subunit processome"/>
    <property type="evidence" value="ECO:0007669"/>
    <property type="project" value="InterPro"/>
</dbReference>
<feature type="region of interest" description="Disordered" evidence="7">
    <location>
        <begin position="251"/>
        <end position="271"/>
    </location>
</feature>
<evidence type="ECO:0000256" key="3">
    <source>
        <dbReference type="ARBA" id="ARBA00022517"/>
    </source>
</evidence>
<keyword evidence="9" id="KW-1185">Reference proteome</keyword>
<gene>
    <name evidence="8" type="primary">NOP14</name>
    <name evidence="8" type="ORF">MCUN1_001276</name>
</gene>
<feature type="region of interest" description="Disordered" evidence="7">
    <location>
        <begin position="64"/>
        <end position="88"/>
    </location>
</feature>
<feature type="compositionally biased region" description="Basic and acidic residues" evidence="7">
    <location>
        <begin position="300"/>
        <end position="318"/>
    </location>
</feature>
<reference evidence="8" key="1">
    <citation type="submission" date="2023-03" db="EMBL/GenBank/DDBJ databases">
        <title>Mating type loci evolution in Malassezia.</title>
        <authorList>
            <person name="Coelho M.A."/>
        </authorList>
    </citation>
    <scope>NUCLEOTIDE SEQUENCE</scope>
    <source>
        <strain evidence="8">CBS 11721</strain>
    </source>
</reference>
<dbReference type="InterPro" id="IPR007276">
    <property type="entry name" value="Nop14"/>
</dbReference>
<dbReference type="PANTHER" id="PTHR23183:SF0">
    <property type="entry name" value="NUCLEOLAR PROTEIN 14"/>
    <property type="match status" value="1"/>
</dbReference>
<organism evidence="8 9">
    <name type="scientific">Malassezia cuniculi</name>
    <dbReference type="NCBI Taxonomy" id="948313"/>
    <lineage>
        <taxon>Eukaryota</taxon>
        <taxon>Fungi</taxon>
        <taxon>Dikarya</taxon>
        <taxon>Basidiomycota</taxon>
        <taxon>Ustilaginomycotina</taxon>
        <taxon>Malasseziomycetes</taxon>
        <taxon>Malasseziales</taxon>
        <taxon>Malasseziaceae</taxon>
        <taxon>Malassezia</taxon>
    </lineage>
</organism>
<keyword evidence="5" id="KW-0539">Nucleus</keyword>
<evidence type="ECO:0000313" key="8">
    <source>
        <dbReference type="EMBL" id="WFD34435.1"/>
    </source>
</evidence>
<feature type="region of interest" description="Disordered" evidence="7">
    <location>
        <begin position="300"/>
        <end position="433"/>
    </location>
</feature>
<feature type="region of interest" description="Disordered" evidence="7">
    <location>
        <begin position="175"/>
        <end position="206"/>
    </location>
</feature>
<feature type="compositionally biased region" description="Basic and acidic residues" evidence="7">
    <location>
        <begin position="897"/>
        <end position="908"/>
    </location>
</feature>
<evidence type="ECO:0000313" key="9">
    <source>
        <dbReference type="Proteomes" id="UP001219933"/>
    </source>
</evidence>
<evidence type="ECO:0000256" key="4">
    <source>
        <dbReference type="ARBA" id="ARBA00022552"/>
    </source>
</evidence>
<feature type="compositionally biased region" description="Acidic residues" evidence="7">
    <location>
        <begin position="417"/>
        <end position="433"/>
    </location>
</feature>
<comment type="similarity">
    <text evidence="2">Belongs to the NOP14 family.</text>
</comment>
<comment type="subcellular location">
    <subcellularLocation>
        <location evidence="1">Nucleus</location>
        <location evidence="1">Nucleolus</location>
    </subcellularLocation>
</comment>
<dbReference type="GO" id="GO:0030490">
    <property type="term" value="P:maturation of SSU-rRNA"/>
    <property type="evidence" value="ECO:0007669"/>
    <property type="project" value="TreeGrafter"/>
</dbReference>
<keyword evidence="4" id="KW-0698">rRNA processing</keyword>
<name>A0AAF0EQD8_9BASI</name>
<evidence type="ECO:0000256" key="2">
    <source>
        <dbReference type="ARBA" id="ARBA00007466"/>
    </source>
</evidence>
<dbReference type="PANTHER" id="PTHR23183">
    <property type="entry name" value="NOP14"/>
    <property type="match status" value="1"/>
</dbReference>
<comment type="function">
    <text evidence="6">Involved in nucleolar processing of pre-18S ribosomal RNA. Has a role in the nuclear export of 40S pre-ribosomal subunit to the cytoplasm.</text>
</comment>
<dbReference type="EMBL" id="CP119878">
    <property type="protein sequence ID" value="WFD34435.1"/>
    <property type="molecule type" value="Genomic_DNA"/>
</dbReference>